<accession>A0A1C9WAH8</accession>
<reference evidence="3" key="1">
    <citation type="submission" date="2016-01" db="EMBL/GenBank/DDBJ databases">
        <title>Complete genome sequence of Microbulbifer sp. CCB-MM1, a halophile isolated from Matang Mangrove Forest, Perak.</title>
        <authorList>
            <person name="Moh T.H."/>
            <person name="Dinesh B."/>
            <person name="Lau N.-S."/>
            <person name="Go F."/>
            <person name="Alexander Chong S.-C."/>
        </authorList>
    </citation>
    <scope>NUCLEOTIDE SEQUENCE [LARGE SCALE GENOMIC DNA]</scope>
    <source>
        <strain evidence="3">CCB-MM1</strain>
    </source>
</reference>
<feature type="signal peptide" evidence="1">
    <location>
        <begin position="1"/>
        <end position="19"/>
    </location>
</feature>
<dbReference type="RefSeq" id="WP_069948060.1">
    <property type="nucleotide sequence ID" value="NZ_CP014143.1"/>
</dbReference>
<dbReference type="OrthoDB" id="1491713at2"/>
<dbReference type="AlphaFoldDB" id="A0A1C9WAH8"/>
<gene>
    <name evidence="2" type="ORF">AUP74_02764</name>
</gene>
<dbReference type="KEGG" id="micc:AUP74_02764"/>
<dbReference type="STRING" id="1769779.AUP74_02764"/>
<sequence precursor="true">MRNGLLFVFFTLCAASASADCGYEGDVFATGLATDPRTGRLVYCEYHLPAQGSQRSVLYYSPEGYRIAEKRLSGVDSTVPAVVQQDYRHGEERIVQPRGGQVSLRYREDANSQWETAILSAGEVDVADAGFDTVVRNNWRRLASGQAVTFDFASPVHGRAIGLRARQVNCSGTADKLCLRVDLNQPILRMFAGELYLEYDRDSRRLELFDGVTNVLDSRGNSQRLRIGYEY</sequence>
<name>A0A1C9WAH8_9GAMM</name>
<organism evidence="2 3">
    <name type="scientific">Microbulbifer aggregans</name>
    <dbReference type="NCBI Taxonomy" id="1769779"/>
    <lineage>
        <taxon>Bacteria</taxon>
        <taxon>Pseudomonadati</taxon>
        <taxon>Pseudomonadota</taxon>
        <taxon>Gammaproteobacteria</taxon>
        <taxon>Cellvibrionales</taxon>
        <taxon>Microbulbiferaceae</taxon>
        <taxon>Microbulbifer</taxon>
    </lineage>
</organism>
<proteinExistence type="predicted"/>
<keyword evidence="1" id="KW-0732">Signal</keyword>
<evidence type="ECO:0000313" key="3">
    <source>
        <dbReference type="Proteomes" id="UP000095672"/>
    </source>
</evidence>
<protein>
    <submittedName>
        <fullName evidence="2">Uncharacterized protein</fullName>
    </submittedName>
</protein>
<dbReference type="EMBL" id="CP014143">
    <property type="protein sequence ID" value="AOS98159.1"/>
    <property type="molecule type" value="Genomic_DNA"/>
</dbReference>
<feature type="chain" id="PRO_5008895626" evidence="1">
    <location>
        <begin position="20"/>
        <end position="231"/>
    </location>
</feature>
<dbReference type="Proteomes" id="UP000095672">
    <property type="component" value="Chromosome"/>
</dbReference>
<keyword evidence="3" id="KW-1185">Reference proteome</keyword>
<evidence type="ECO:0000256" key="1">
    <source>
        <dbReference type="SAM" id="SignalP"/>
    </source>
</evidence>
<evidence type="ECO:0000313" key="2">
    <source>
        <dbReference type="EMBL" id="AOS98159.1"/>
    </source>
</evidence>